<name>A0A8B3S0D3_9EURY</name>
<organism evidence="1 2">
    <name type="scientific">Candidatus Argoarchaeum ethanivorans</name>
    <dbReference type="NCBI Taxonomy" id="2608793"/>
    <lineage>
        <taxon>Archaea</taxon>
        <taxon>Methanobacteriati</taxon>
        <taxon>Methanobacteriota</taxon>
        <taxon>Stenosarchaea group</taxon>
        <taxon>Methanomicrobia</taxon>
        <taxon>Methanosarcinales</taxon>
        <taxon>Methanosarcinales incertae sedis</taxon>
        <taxon>GOM Arc I cluster</taxon>
        <taxon>Candidatus Argoarchaeum</taxon>
    </lineage>
</organism>
<gene>
    <name evidence="1" type="ORF">AEth_01556</name>
</gene>
<dbReference type="AlphaFoldDB" id="A0A8B3S0D3"/>
<sequence length="49" mass="5362">MPAPQGLVVHLITPTISKFWINYVCVVVNSPGVGAHYRKIHAETPVSSF</sequence>
<dbReference type="EMBL" id="RPGO01000033">
    <property type="protein sequence ID" value="RZB28952.1"/>
    <property type="molecule type" value="Genomic_DNA"/>
</dbReference>
<proteinExistence type="predicted"/>
<accession>A0A8B3S0D3</accession>
<reference evidence="2" key="1">
    <citation type="submission" date="2019-01" db="EMBL/GenBank/DDBJ databases">
        <title>Anaerobic oxidation of ethane by archaea from a marine hydrocarbon seep.</title>
        <authorList>
            <person name="Musat F."/>
        </authorList>
    </citation>
    <scope>NUCLEOTIDE SEQUENCE [LARGE SCALE GENOMIC DNA]</scope>
</reference>
<dbReference type="Proteomes" id="UP000291831">
    <property type="component" value="Unassembled WGS sequence"/>
</dbReference>
<protein>
    <submittedName>
        <fullName evidence="1">Uncharacterized protein</fullName>
    </submittedName>
</protein>
<comment type="caution">
    <text evidence="1">The sequence shown here is derived from an EMBL/GenBank/DDBJ whole genome shotgun (WGS) entry which is preliminary data.</text>
</comment>
<evidence type="ECO:0000313" key="2">
    <source>
        <dbReference type="Proteomes" id="UP000291831"/>
    </source>
</evidence>
<evidence type="ECO:0000313" key="1">
    <source>
        <dbReference type="EMBL" id="RZB28952.1"/>
    </source>
</evidence>